<keyword evidence="4" id="KW-1185">Reference proteome</keyword>
<evidence type="ECO:0000313" key="4">
    <source>
        <dbReference type="Proteomes" id="UP000015103"/>
    </source>
</evidence>
<evidence type="ECO:0000256" key="2">
    <source>
        <dbReference type="PIRSR" id="PIRSR607822-1"/>
    </source>
</evidence>
<dbReference type="PRINTS" id="PR01951">
    <property type="entry name" value="LANCEUKARYTE"/>
</dbReference>
<dbReference type="CDD" id="cd04794">
    <property type="entry name" value="euk_LANCL"/>
    <property type="match status" value="1"/>
</dbReference>
<reference evidence="3" key="1">
    <citation type="submission" date="2015-05" db="UniProtKB">
        <authorList>
            <consortium name="EnsemblMetazoa"/>
        </authorList>
    </citation>
    <scope>IDENTIFICATION</scope>
</reference>
<dbReference type="GO" id="GO:0031179">
    <property type="term" value="P:peptide modification"/>
    <property type="evidence" value="ECO:0007669"/>
    <property type="project" value="InterPro"/>
</dbReference>
<feature type="binding site" evidence="2">
    <location>
        <position position="273"/>
    </location>
    <ligand>
        <name>Zn(2+)</name>
        <dbReference type="ChEBI" id="CHEBI:29105"/>
    </ligand>
</feature>
<dbReference type="AlphaFoldDB" id="T1IB17"/>
<dbReference type="InterPro" id="IPR012341">
    <property type="entry name" value="6hp_glycosidase-like_sf"/>
</dbReference>
<keyword evidence="2" id="KW-0862">Zinc</keyword>
<evidence type="ECO:0000313" key="3">
    <source>
        <dbReference type="EnsemblMetazoa" id="RPRC013488-PA"/>
    </source>
</evidence>
<dbReference type="EMBL" id="ACPB03020653">
    <property type="status" value="NOT_ANNOTATED_CDS"/>
    <property type="molecule type" value="Genomic_DNA"/>
</dbReference>
<dbReference type="InParanoid" id="T1IB17"/>
<sequence length="397" mass="45223">MDPRHITNNYSDFIENEPSDYLEDKQIKSQLIASSNRLINSLLMKINKSVYEFDKNSDYSIYTGYSGIAFLHYFNYIKRDNIESYDIAKYLTDKALTNLKGRDISFLLGDAGPLALGALIYTKENNSEEVENLISRLLKLPERVSNYPDELLYGRAGYIFALLFLRKHLGNVIPEDYLKKQLNHLIISGTRTAKTANSMCPLKYLWHGENYLGAAHGIAGILYILLLNKDLLTEQILQTLIKPTLDWLISKRYAGGNFPSSDGSRHDKLVQWCHGAPGFVNLFTLASEIYRSDKYMKVALECGEVVWNRGILMKGYSICHGVSGNAYTFAHLYQKTNQQLHLHRLACFLNWCNTYPNNEGMRPDRPLSMFEGISGVTYFLIDVQDLLTAAFPAYALN</sequence>
<feature type="binding site" evidence="2">
    <location>
        <position position="319"/>
    </location>
    <ligand>
        <name>Zn(2+)</name>
        <dbReference type="ChEBI" id="CHEBI:29105"/>
    </ligand>
</feature>
<dbReference type="Proteomes" id="UP000015103">
    <property type="component" value="Unassembled WGS sequence"/>
</dbReference>
<accession>T1IB17</accession>
<dbReference type="InterPro" id="IPR020464">
    <property type="entry name" value="LanC-like_prot_euk"/>
</dbReference>
<protein>
    <recommendedName>
        <fullName evidence="5">Lanthionine synthetase c-like protein 1</fullName>
    </recommendedName>
</protein>
<dbReference type="Pfam" id="PF05147">
    <property type="entry name" value="LANC_like"/>
    <property type="match status" value="1"/>
</dbReference>
<dbReference type="PRINTS" id="PR01950">
    <property type="entry name" value="LANCSUPER"/>
</dbReference>
<dbReference type="PANTHER" id="PTHR12736">
    <property type="entry name" value="LANC-LIKE PROTEIN"/>
    <property type="match status" value="1"/>
</dbReference>
<organism evidence="3 4">
    <name type="scientific">Rhodnius prolixus</name>
    <name type="common">Triatomid bug</name>
    <dbReference type="NCBI Taxonomy" id="13249"/>
    <lineage>
        <taxon>Eukaryota</taxon>
        <taxon>Metazoa</taxon>
        <taxon>Ecdysozoa</taxon>
        <taxon>Arthropoda</taxon>
        <taxon>Hexapoda</taxon>
        <taxon>Insecta</taxon>
        <taxon>Pterygota</taxon>
        <taxon>Neoptera</taxon>
        <taxon>Paraneoptera</taxon>
        <taxon>Hemiptera</taxon>
        <taxon>Heteroptera</taxon>
        <taxon>Panheteroptera</taxon>
        <taxon>Cimicomorpha</taxon>
        <taxon>Reduviidae</taxon>
        <taxon>Triatominae</taxon>
        <taxon>Rhodnius</taxon>
    </lineage>
</organism>
<dbReference type="EMBL" id="ACPB03020652">
    <property type="status" value="NOT_ANNOTATED_CDS"/>
    <property type="molecule type" value="Genomic_DNA"/>
</dbReference>
<dbReference type="GO" id="GO:0005886">
    <property type="term" value="C:plasma membrane"/>
    <property type="evidence" value="ECO:0007669"/>
    <property type="project" value="TreeGrafter"/>
</dbReference>
<dbReference type="SUPFAM" id="SSF158745">
    <property type="entry name" value="LanC-like"/>
    <property type="match status" value="1"/>
</dbReference>
<dbReference type="PANTHER" id="PTHR12736:SF21">
    <property type="entry name" value="LANC-LIKE PROTEIN 2"/>
    <property type="match status" value="1"/>
</dbReference>
<comment type="similarity">
    <text evidence="1">Belongs to the LanC-like protein family.</text>
</comment>
<dbReference type="GO" id="GO:0005975">
    <property type="term" value="P:carbohydrate metabolic process"/>
    <property type="evidence" value="ECO:0007669"/>
    <property type="project" value="InterPro"/>
</dbReference>
<feature type="binding site" evidence="2">
    <location>
        <position position="320"/>
    </location>
    <ligand>
        <name>Zn(2+)</name>
        <dbReference type="ChEBI" id="CHEBI:29105"/>
    </ligand>
</feature>
<dbReference type="EnsemblMetazoa" id="RPRC013488-RA">
    <property type="protein sequence ID" value="RPRC013488-PA"/>
    <property type="gene ID" value="RPRC013488"/>
</dbReference>
<name>T1IB17_RHOPR</name>
<dbReference type="GO" id="GO:0046872">
    <property type="term" value="F:metal ion binding"/>
    <property type="evidence" value="ECO:0007669"/>
    <property type="project" value="UniProtKB-KW"/>
</dbReference>
<evidence type="ECO:0000256" key="1">
    <source>
        <dbReference type="ARBA" id="ARBA00007179"/>
    </source>
</evidence>
<dbReference type="Gene3D" id="1.50.10.10">
    <property type="match status" value="1"/>
</dbReference>
<dbReference type="OMA" id="LSLYFEW"/>
<dbReference type="eggNOG" id="KOG2787">
    <property type="taxonomic scope" value="Eukaryota"/>
</dbReference>
<dbReference type="EMBL" id="ACPB03020654">
    <property type="status" value="NOT_ANNOTATED_CDS"/>
    <property type="molecule type" value="Genomic_DNA"/>
</dbReference>
<dbReference type="SMART" id="SM01260">
    <property type="entry name" value="LANC_like"/>
    <property type="match status" value="1"/>
</dbReference>
<dbReference type="InterPro" id="IPR007822">
    <property type="entry name" value="LANC-like"/>
</dbReference>
<proteinExistence type="inferred from homology"/>
<evidence type="ECO:0008006" key="5">
    <source>
        <dbReference type="Google" id="ProtNLM"/>
    </source>
</evidence>
<keyword evidence="2" id="KW-0479">Metal-binding</keyword>
<dbReference type="HOGENOM" id="CLU_036244_0_0_1"/>
<dbReference type="VEuPathDB" id="VectorBase:RPRC013488"/>